<dbReference type="EMBL" id="JBEGDP010000003">
    <property type="protein sequence ID" value="MEQ7846614.1"/>
    <property type="molecule type" value="Genomic_DNA"/>
</dbReference>
<comment type="caution">
    <text evidence="2">The sequence shown here is derived from an EMBL/GenBank/DDBJ whole genome shotgun (WGS) entry which is preliminary data.</text>
</comment>
<sequence>MDIVSTTAPDQPVADPASSLAETRSAPAGSGPGDADTAVTLPGVVTLGTERPGRSWYVVPAARPHPTAAA</sequence>
<evidence type="ECO:0000313" key="2">
    <source>
        <dbReference type="EMBL" id="MEQ7846614.1"/>
    </source>
</evidence>
<proteinExistence type="predicted"/>
<accession>A0ABV1NVW0</accession>
<name>A0ABV1NVW0_9ACTN</name>
<protein>
    <submittedName>
        <fullName evidence="2">Uncharacterized protein</fullName>
    </submittedName>
</protein>
<evidence type="ECO:0000256" key="1">
    <source>
        <dbReference type="SAM" id="MobiDB-lite"/>
    </source>
</evidence>
<organism evidence="2 3">
    <name type="scientific">Nocardioides kribbensis</name>
    <dbReference type="NCBI Taxonomy" id="305517"/>
    <lineage>
        <taxon>Bacteria</taxon>
        <taxon>Bacillati</taxon>
        <taxon>Actinomycetota</taxon>
        <taxon>Actinomycetes</taxon>
        <taxon>Propionibacteriales</taxon>
        <taxon>Nocardioidaceae</taxon>
        <taxon>Nocardioides</taxon>
    </lineage>
</organism>
<keyword evidence="3" id="KW-1185">Reference proteome</keyword>
<evidence type="ECO:0000313" key="3">
    <source>
        <dbReference type="Proteomes" id="UP001482520"/>
    </source>
</evidence>
<feature type="region of interest" description="Disordered" evidence="1">
    <location>
        <begin position="1"/>
        <end position="39"/>
    </location>
</feature>
<dbReference type="RefSeq" id="WP_251531079.1">
    <property type="nucleotide sequence ID" value="NZ_JBEGDP010000003.1"/>
</dbReference>
<dbReference type="Proteomes" id="UP001482520">
    <property type="component" value="Unassembled WGS sequence"/>
</dbReference>
<reference evidence="2 3" key="1">
    <citation type="submission" date="2024-02" db="EMBL/GenBank/DDBJ databases">
        <title>Full genome sequence of Nocardioides kribbensis.</title>
        <authorList>
            <person name="Poletto B.L."/>
            <person name="Silva G."/>
            <person name="Galante D."/>
            <person name="Campos K.R."/>
            <person name="Santos M.B.N."/>
            <person name="Sacchi C.T."/>
        </authorList>
    </citation>
    <scope>NUCLEOTIDE SEQUENCE [LARGE SCALE GENOMIC DNA]</scope>
    <source>
        <strain evidence="2 3">O4R</strain>
    </source>
</reference>
<gene>
    <name evidence="2" type="ORF">V6R90_04930</name>
</gene>